<evidence type="ECO:0000259" key="1">
    <source>
        <dbReference type="Pfam" id="PF11955"/>
    </source>
</evidence>
<organism evidence="2 3">
    <name type="scientific">Datura stramonium</name>
    <name type="common">Jimsonweed</name>
    <name type="synonym">Common thornapple</name>
    <dbReference type="NCBI Taxonomy" id="4076"/>
    <lineage>
        <taxon>Eukaryota</taxon>
        <taxon>Viridiplantae</taxon>
        <taxon>Streptophyta</taxon>
        <taxon>Embryophyta</taxon>
        <taxon>Tracheophyta</taxon>
        <taxon>Spermatophyta</taxon>
        <taxon>Magnoliopsida</taxon>
        <taxon>eudicotyledons</taxon>
        <taxon>Gunneridae</taxon>
        <taxon>Pentapetalae</taxon>
        <taxon>asterids</taxon>
        <taxon>lamiids</taxon>
        <taxon>Solanales</taxon>
        <taxon>Solanaceae</taxon>
        <taxon>Solanoideae</taxon>
        <taxon>Datureae</taxon>
        <taxon>Datura</taxon>
    </lineage>
</organism>
<accession>A0ABS8SBL2</accession>
<protein>
    <recommendedName>
        <fullName evidence="1">PORR domain-containing protein</fullName>
    </recommendedName>
</protein>
<name>A0ABS8SBL2_DATST</name>
<comment type="caution">
    <text evidence="2">The sequence shown here is derived from an EMBL/GenBank/DDBJ whole genome shotgun (WGS) entry which is preliminary data.</text>
</comment>
<dbReference type="Pfam" id="PF11955">
    <property type="entry name" value="PORR"/>
    <property type="match status" value="1"/>
</dbReference>
<reference evidence="2 3" key="1">
    <citation type="journal article" date="2021" name="BMC Genomics">
        <title>Datura genome reveals duplications of psychoactive alkaloid biosynthetic genes and high mutation rate following tissue culture.</title>
        <authorList>
            <person name="Rajewski A."/>
            <person name="Carter-House D."/>
            <person name="Stajich J."/>
            <person name="Litt A."/>
        </authorList>
    </citation>
    <scope>NUCLEOTIDE SEQUENCE [LARGE SCALE GENOMIC DNA]</scope>
    <source>
        <strain evidence="2">AR-01</strain>
    </source>
</reference>
<keyword evidence="3" id="KW-1185">Reference proteome</keyword>
<dbReference type="EMBL" id="JACEIK010000389">
    <property type="protein sequence ID" value="MCD7456241.1"/>
    <property type="molecule type" value="Genomic_DNA"/>
</dbReference>
<dbReference type="InterPro" id="IPR045040">
    <property type="entry name" value="PORR_fam"/>
</dbReference>
<dbReference type="PANTHER" id="PTHR31476">
    <property type="entry name" value="PROTEIN WHAT'S THIS FACTOR 1 HOMOLOG, CHLOROPLASTIC"/>
    <property type="match status" value="1"/>
</dbReference>
<sequence>MNEKGPIDDSSPLGYREFKRGKTVLEFSMSFPRGYGTQKKVKAWIDEFQKLPYISPYEDSRGIDPNSDLMEKRVVGVLHEFLSLTALPLTEVPDNNSGIKRGVPSWETGSIYRSKGVDILSQLDNVVDEEETETDCKAMELVMQRQVVMKTSIP</sequence>
<evidence type="ECO:0000313" key="3">
    <source>
        <dbReference type="Proteomes" id="UP000823775"/>
    </source>
</evidence>
<feature type="domain" description="PORR" evidence="1">
    <location>
        <begin position="16"/>
        <end position="86"/>
    </location>
</feature>
<proteinExistence type="predicted"/>
<gene>
    <name evidence="2" type="ORF">HAX54_030954</name>
</gene>
<dbReference type="Proteomes" id="UP000823775">
    <property type="component" value="Unassembled WGS sequence"/>
</dbReference>
<dbReference type="PANTHER" id="PTHR31476:SF10">
    <property type="entry name" value="OS04G0546100 PROTEIN"/>
    <property type="match status" value="1"/>
</dbReference>
<evidence type="ECO:0000313" key="2">
    <source>
        <dbReference type="EMBL" id="MCD7456241.1"/>
    </source>
</evidence>
<dbReference type="InterPro" id="IPR021099">
    <property type="entry name" value="PORR_domain"/>
</dbReference>